<evidence type="ECO:0000256" key="1">
    <source>
        <dbReference type="SAM" id="Coils"/>
    </source>
</evidence>
<dbReference type="EMBL" id="JBCGDP010000023">
    <property type="protein sequence ID" value="MEM0578381.1"/>
    <property type="molecule type" value="Genomic_DNA"/>
</dbReference>
<reference evidence="2 3" key="1">
    <citation type="submission" date="2024-03" db="EMBL/GenBank/DDBJ databases">
        <title>Two novel species of the genus Flavobacterium exhibiting potentially degradation of complex polysaccharides.</title>
        <authorList>
            <person name="Lian X."/>
        </authorList>
    </citation>
    <scope>NUCLEOTIDE SEQUENCE [LARGE SCALE GENOMIC DNA]</scope>
    <source>
        <strain evidence="2 3">N6</strain>
    </source>
</reference>
<protein>
    <recommendedName>
        <fullName evidence="4">Lipoprotein</fullName>
    </recommendedName>
</protein>
<evidence type="ECO:0008006" key="4">
    <source>
        <dbReference type="Google" id="ProtNLM"/>
    </source>
</evidence>
<gene>
    <name evidence="2" type="ORF">WFZ86_17895</name>
</gene>
<proteinExistence type="predicted"/>
<accession>A0ABU9NSP4</accession>
<dbReference type="Proteomes" id="UP001468798">
    <property type="component" value="Unassembled WGS sequence"/>
</dbReference>
<name>A0ABU9NSP4_9FLAO</name>
<evidence type="ECO:0000313" key="2">
    <source>
        <dbReference type="EMBL" id="MEM0578381.1"/>
    </source>
</evidence>
<organism evidence="2 3">
    <name type="scientific">Flavobacterium polysaccharolyticum</name>
    <dbReference type="NCBI Taxonomy" id="3133148"/>
    <lineage>
        <taxon>Bacteria</taxon>
        <taxon>Pseudomonadati</taxon>
        <taxon>Bacteroidota</taxon>
        <taxon>Flavobacteriia</taxon>
        <taxon>Flavobacteriales</taxon>
        <taxon>Flavobacteriaceae</taxon>
        <taxon>Flavobacterium</taxon>
    </lineage>
</organism>
<feature type="coiled-coil region" evidence="1">
    <location>
        <begin position="18"/>
        <end position="45"/>
    </location>
</feature>
<keyword evidence="1" id="KW-0175">Coiled coil</keyword>
<comment type="caution">
    <text evidence="2">The sequence shown here is derived from an EMBL/GenBank/DDBJ whole genome shotgun (WGS) entry which is preliminary data.</text>
</comment>
<evidence type="ECO:0000313" key="3">
    <source>
        <dbReference type="Proteomes" id="UP001468798"/>
    </source>
</evidence>
<sequence length="153" mass="18096">MKMKLIITFLIVIMFTNCKQGGQNNEIVQEQIQKAKNEVETVKVEENFLKNFTYEDVARYTIASIMGQPTKIVKATKNKDLYFVFYIRKSDRQKFEYKVKFDSNVVLWANIGGRWRNSEYDEKISFEENNEKLKIITTFSDSSQDIQEYKKGD</sequence>
<keyword evidence="3" id="KW-1185">Reference proteome</keyword>